<dbReference type="InterPro" id="IPR041522">
    <property type="entry name" value="CdaR_GGDEF"/>
</dbReference>
<dbReference type="InterPro" id="IPR051448">
    <property type="entry name" value="CdaR-like_regulators"/>
</dbReference>
<dbReference type="Proteomes" id="UP001183390">
    <property type="component" value="Unassembled WGS sequence"/>
</dbReference>
<evidence type="ECO:0000259" key="3">
    <source>
        <dbReference type="Pfam" id="PF17853"/>
    </source>
</evidence>
<dbReference type="EMBL" id="JAVREP010000007">
    <property type="protein sequence ID" value="MDT0329426.1"/>
    <property type="molecule type" value="Genomic_DNA"/>
</dbReference>
<protein>
    <submittedName>
        <fullName evidence="4">Helix-turn-helix domain-containing protein</fullName>
    </submittedName>
</protein>
<comment type="similarity">
    <text evidence="1">Belongs to the CdaR family.</text>
</comment>
<evidence type="ECO:0000313" key="4">
    <source>
        <dbReference type="EMBL" id="MDT0329426.1"/>
    </source>
</evidence>
<dbReference type="Gene3D" id="1.10.10.2840">
    <property type="entry name" value="PucR C-terminal helix-turn-helix domain"/>
    <property type="match status" value="1"/>
</dbReference>
<feature type="domain" description="CdaR GGDEF-like" evidence="3">
    <location>
        <begin position="197"/>
        <end position="304"/>
    </location>
</feature>
<dbReference type="RefSeq" id="WP_311512065.1">
    <property type="nucleotide sequence ID" value="NZ_JAVREP010000007.1"/>
</dbReference>
<dbReference type="InterPro" id="IPR042070">
    <property type="entry name" value="PucR_C-HTH_sf"/>
</dbReference>
<evidence type="ECO:0000256" key="1">
    <source>
        <dbReference type="ARBA" id="ARBA00006754"/>
    </source>
</evidence>
<comment type="caution">
    <text evidence="4">The sequence shown here is derived from an EMBL/GenBank/DDBJ whole genome shotgun (WGS) entry which is preliminary data.</text>
</comment>
<keyword evidence="5" id="KW-1185">Reference proteome</keyword>
<accession>A0ABU2MB07</accession>
<dbReference type="Pfam" id="PF17853">
    <property type="entry name" value="GGDEF_2"/>
    <property type="match status" value="1"/>
</dbReference>
<organism evidence="4 5">
    <name type="scientific">Nocardiopsis lambiniae</name>
    <dbReference type="NCBI Taxonomy" id="3075539"/>
    <lineage>
        <taxon>Bacteria</taxon>
        <taxon>Bacillati</taxon>
        <taxon>Actinomycetota</taxon>
        <taxon>Actinomycetes</taxon>
        <taxon>Streptosporangiales</taxon>
        <taxon>Nocardiopsidaceae</taxon>
        <taxon>Nocardiopsis</taxon>
    </lineage>
</organism>
<dbReference type="PANTHER" id="PTHR33744:SF1">
    <property type="entry name" value="DNA-BINDING TRANSCRIPTIONAL ACTIVATOR ADER"/>
    <property type="match status" value="1"/>
</dbReference>
<feature type="domain" description="PucR C-terminal helix-turn-helix" evidence="2">
    <location>
        <begin position="350"/>
        <end position="404"/>
    </location>
</feature>
<proteinExistence type="inferred from homology"/>
<dbReference type="Pfam" id="PF13556">
    <property type="entry name" value="HTH_30"/>
    <property type="match status" value="1"/>
</dbReference>
<sequence length="413" mass="44868">MVHNAAGDPPWPRPSPRTLHLLRRGAELALDPPAAWIDELHAASLGGARMRPAAEDPALAEGIRRANVANLRHWAAANIARPGERVPANTGPEPLEAGRDLVRRGLDEGALDAFRAGQNVAWRHWMNVCFGLTSDPDELRALLDVSALSINAFIDDTISALSERMRAEREELTRGTHAERRAAVTLLLEGAPIGRDRAESRLRHPLSGPHTAAIVRGDPGTTPDHLEAAAEAVARAGGADHRLTVIAGATVLWVWLPIATAPPRERLAAELTAHPRVRVAVGRPGKGVDGFRRSHFDAAATQRMLAGAPSRRFARYEDVQLAALFADAAPGVEEFLHDTLGELMTADAALRETALTYIRSLGNTTLTAERSYTHRNTVVRRLNRVDELLPRPLDENPVDVAVALELLRWHSVS</sequence>
<dbReference type="PANTHER" id="PTHR33744">
    <property type="entry name" value="CARBOHYDRATE DIACID REGULATOR"/>
    <property type="match status" value="1"/>
</dbReference>
<name>A0ABU2MB07_9ACTN</name>
<dbReference type="InterPro" id="IPR025736">
    <property type="entry name" value="PucR_C-HTH_dom"/>
</dbReference>
<evidence type="ECO:0000259" key="2">
    <source>
        <dbReference type="Pfam" id="PF13556"/>
    </source>
</evidence>
<evidence type="ECO:0000313" key="5">
    <source>
        <dbReference type="Proteomes" id="UP001183390"/>
    </source>
</evidence>
<gene>
    <name evidence="4" type="ORF">RM479_13485</name>
</gene>
<reference evidence="5" key="1">
    <citation type="submission" date="2023-07" db="EMBL/GenBank/DDBJ databases">
        <title>30 novel species of actinomycetes from the DSMZ collection.</title>
        <authorList>
            <person name="Nouioui I."/>
        </authorList>
    </citation>
    <scope>NUCLEOTIDE SEQUENCE [LARGE SCALE GENOMIC DNA]</scope>
    <source>
        <strain evidence="5">DSM 44743</strain>
    </source>
</reference>